<dbReference type="PROSITE" id="PS50995">
    <property type="entry name" value="HTH_MARR_2"/>
    <property type="match status" value="1"/>
</dbReference>
<dbReference type="InterPro" id="IPR036388">
    <property type="entry name" value="WH-like_DNA-bd_sf"/>
</dbReference>
<dbReference type="Pfam" id="PF00583">
    <property type="entry name" value="Acetyltransf_1"/>
    <property type="match status" value="1"/>
</dbReference>
<dbReference type="Pfam" id="PF12802">
    <property type="entry name" value="MarR_2"/>
    <property type="match status" value="1"/>
</dbReference>
<dbReference type="CDD" id="cd04301">
    <property type="entry name" value="NAT_SF"/>
    <property type="match status" value="1"/>
</dbReference>
<dbReference type="InterPro" id="IPR036390">
    <property type="entry name" value="WH_DNA-bd_sf"/>
</dbReference>
<dbReference type="GO" id="GO:0003700">
    <property type="term" value="F:DNA-binding transcription factor activity"/>
    <property type="evidence" value="ECO:0007669"/>
    <property type="project" value="InterPro"/>
</dbReference>
<dbReference type="InterPro" id="IPR000182">
    <property type="entry name" value="GNAT_dom"/>
</dbReference>
<dbReference type="SUPFAM" id="SSF55729">
    <property type="entry name" value="Acyl-CoA N-acyltransferases (Nat)"/>
    <property type="match status" value="1"/>
</dbReference>
<organism evidence="4 5">
    <name type="scientific">Streptomyces armeniacus</name>
    <dbReference type="NCBI Taxonomy" id="83291"/>
    <lineage>
        <taxon>Bacteria</taxon>
        <taxon>Bacillati</taxon>
        <taxon>Actinomycetota</taxon>
        <taxon>Actinomycetes</taxon>
        <taxon>Kitasatosporales</taxon>
        <taxon>Streptomycetaceae</taxon>
        <taxon>Streptomyces</taxon>
    </lineage>
</organism>
<gene>
    <name evidence="4" type="ORF">DVA86_12065</name>
</gene>
<name>A0A345XNR1_9ACTN</name>
<dbReference type="PANTHER" id="PTHR13947:SF37">
    <property type="entry name" value="LD18367P"/>
    <property type="match status" value="1"/>
</dbReference>
<dbReference type="AlphaFoldDB" id="A0A345XNR1"/>
<reference evidence="4 5" key="1">
    <citation type="submission" date="2018-07" db="EMBL/GenBank/DDBJ databases">
        <title>Draft genome of the type strain Streptomyces armeniacus ATCC 15676.</title>
        <authorList>
            <person name="Labana P."/>
            <person name="Gosse J.T."/>
            <person name="Boddy C.N."/>
        </authorList>
    </citation>
    <scope>NUCLEOTIDE SEQUENCE [LARGE SCALE GENOMIC DNA]</scope>
    <source>
        <strain evidence="4 5">ATCC 15676</strain>
    </source>
</reference>
<dbReference type="InterPro" id="IPR000835">
    <property type="entry name" value="HTH_MarR-typ"/>
</dbReference>
<sequence>MSVTEIREFNRFYTNLIGALDYSKHLYTPYTLTEARILYELAHAPALDAADLRASLSLDAGHLSRLLLKFERDGLIVREQSAADARRQRVTLTAAGREAAALLEERSLESVRNLLGRVPQDERPRLAGAMDTIRALLGDAGRNARGARSPARNRARTPDIRLRAPEPGDLGWVVQRHGALYAREYGWDARFEALVARIVADFGEEHDPALERLWIAELDGAPAGCVMCVRDSAPRTARLRLLLVEPSARGHGLGERLVSKCTGFARGAGYREMVLWTNANLDAARRIYQRAGFTLTAETPHRSYGADLVGQDWHLIL</sequence>
<dbReference type="InterPro" id="IPR016181">
    <property type="entry name" value="Acyl_CoA_acyltransferase"/>
</dbReference>
<feature type="domain" description="N-acetyltransferase" evidence="3">
    <location>
        <begin position="160"/>
        <end position="317"/>
    </location>
</feature>
<evidence type="ECO:0000259" key="3">
    <source>
        <dbReference type="PROSITE" id="PS51186"/>
    </source>
</evidence>
<evidence type="ECO:0000256" key="1">
    <source>
        <dbReference type="ARBA" id="ARBA00022679"/>
    </source>
</evidence>
<evidence type="ECO:0000313" key="5">
    <source>
        <dbReference type="Proteomes" id="UP000254425"/>
    </source>
</evidence>
<dbReference type="KEGG" id="sarm:DVA86_12065"/>
<dbReference type="SMART" id="SM00347">
    <property type="entry name" value="HTH_MARR"/>
    <property type="match status" value="1"/>
</dbReference>
<feature type="domain" description="HTH marR-type" evidence="2">
    <location>
        <begin position="1"/>
        <end position="135"/>
    </location>
</feature>
<dbReference type="Gene3D" id="1.10.10.10">
    <property type="entry name" value="Winged helix-like DNA-binding domain superfamily/Winged helix DNA-binding domain"/>
    <property type="match status" value="1"/>
</dbReference>
<dbReference type="RefSeq" id="WP_208878021.1">
    <property type="nucleotide sequence ID" value="NZ_CP031320.1"/>
</dbReference>
<dbReference type="Gene3D" id="3.40.630.30">
    <property type="match status" value="1"/>
</dbReference>
<dbReference type="Proteomes" id="UP000254425">
    <property type="component" value="Chromosome"/>
</dbReference>
<protein>
    <submittedName>
        <fullName evidence="4">MarR family transcriptional regulator</fullName>
    </submittedName>
</protein>
<evidence type="ECO:0000259" key="2">
    <source>
        <dbReference type="PROSITE" id="PS50995"/>
    </source>
</evidence>
<keyword evidence="5" id="KW-1185">Reference proteome</keyword>
<dbReference type="EMBL" id="CP031320">
    <property type="protein sequence ID" value="AXK33277.1"/>
    <property type="molecule type" value="Genomic_DNA"/>
</dbReference>
<evidence type="ECO:0000313" key="4">
    <source>
        <dbReference type="EMBL" id="AXK33277.1"/>
    </source>
</evidence>
<proteinExistence type="predicted"/>
<dbReference type="InterPro" id="IPR050769">
    <property type="entry name" value="NAT_camello-type"/>
</dbReference>
<dbReference type="SUPFAM" id="SSF46785">
    <property type="entry name" value="Winged helix' DNA-binding domain"/>
    <property type="match status" value="1"/>
</dbReference>
<dbReference type="PANTHER" id="PTHR13947">
    <property type="entry name" value="GNAT FAMILY N-ACETYLTRANSFERASE"/>
    <property type="match status" value="1"/>
</dbReference>
<dbReference type="GO" id="GO:0008080">
    <property type="term" value="F:N-acetyltransferase activity"/>
    <property type="evidence" value="ECO:0007669"/>
    <property type="project" value="InterPro"/>
</dbReference>
<keyword evidence="1" id="KW-0808">Transferase</keyword>
<dbReference type="PROSITE" id="PS51186">
    <property type="entry name" value="GNAT"/>
    <property type="match status" value="1"/>
</dbReference>
<accession>A0A345XNR1</accession>